<gene>
    <name evidence="9" type="ORF">Ddye_017573</name>
</gene>
<evidence type="ECO:0000256" key="1">
    <source>
        <dbReference type="ARBA" id="ARBA00000500"/>
    </source>
</evidence>
<dbReference type="InterPro" id="IPR023214">
    <property type="entry name" value="HAD_sf"/>
</dbReference>
<keyword evidence="5 7" id="KW-0378">Hydrolase</keyword>
<name>A0AAD9WZX3_9ROSI</name>
<feature type="compositionally biased region" description="Basic and acidic residues" evidence="8">
    <location>
        <begin position="349"/>
        <end position="380"/>
    </location>
</feature>
<proteinExistence type="inferred from homology"/>
<dbReference type="PANTHER" id="PTHR43768:SF53">
    <property type="entry name" value="TREHALOSE 6-PHOSPHATE PHOSPHATASE"/>
    <property type="match status" value="1"/>
</dbReference>
<comment type="function">
    <text evidence="6">Removes the phosphate from trehalose 6-phosphate to produce free trehalose. Trehalose accumulation in plant may improve abiotic stress tolerance.</text>
</comment>
<dbReference type="AlphaFoldDB" id="A0AAD9WZX3"/>
<evidence type="ECO:0000313" key="10">
    <source>
        <dbReference type="Proteomes" id="UP001280121"/>
    </source>
</evidence>
<organism evidence="9 10">
    <name type="scientific">Dipteronia dyeriana</name>
    <dbReference type="NCBI Taxonomy" id="168575"/>
    <lineage>
        <taxon>Eukaryota</taxon>
        <taxon>Viridiplantae</taxon>
        <taxon>Streptophyta</taxon>
        <taxon>Embryophyta</taxon>
        <taxon>Tracheophyta</taxon>
        <taxon>Spermatophyta</taxon>
        <taxon>Magnoliopsida</taxon>
        <taxon>eudicotyledons</taxon>
        <taxon>Gunneridae</taxon>
        <taxon>Pentapetalae</taxon>
        <taxon>rosids</taxon>
        <taxon>malvids</taxon>
        <taxon>Sapindales</taxon>
        <taxon>Sapindaceae</taxon>
        <taxon>Hippocastanoideae</taxon>
        <taxon>Acereae</taxon>
        <taxon>Dipteronia</taxon>
    </lineage>
</organism>
<sequence>MGSLTESAVDNNHGDLLDSYRTWLEEHPSALDSFEAMIAVAEGKKLVLFMDYDGTLSPIVDDPDKAFISDTMRASVREVGNLFPTAIVSGRCIDKVKGFVKLDNIVYAGSHGMDISTPTGSLKYEDEGHQIKSVDEQGTKVVKFQPAQEFLPTVKEIIQVLDQKIKTFEGATVEDNRFCVSVHYRHVNEKKADTFKEMVHSTMKAYPNFRINGGKMVLEIKPSINWNKGRALEYLLDTFGFTGSKDVLPFYIGDDKTDEDAFEVIQGLGRGFPIIVSSVPRDTKASYSLRDTDEVMDFMISETSTKASAAKPTRVSPQESKAHGTGDGRSWKQRQKHRSSATKVSLRRTPREEREKEKLVKKSYKERINELKDEIRNNKVEKRRGKSERRGRR</sequence>
<comment type="caution">
    <text evidence="9">The sequence shown here is derived from an EMBL/GenBank/DDBJ whole genome shotgun (WGS) entry which is preliminary data.</text>
</comment>
<keyword evidence="10" id="KW-1185">Reference proteome</keyword>
<evidence type="ECO:0000313" key="9">
    <source>
        <dbReference type="EMBL" id="KAK2650084.1"/>
    </source>
</evidence>
<dbReference type="NCBIfam" id="TIGR01484">
    <property type="entry name" value="HAD-SF-IIB"/>
    <property type="match status" value="1"/>
</dbReference>
<evidence type="ECO:0000256" key="6">
    <source>
        <dbReference type="ARBA" id="ARBA00025274"/>
    </source>
</evidence>
<feature type="compositionally biased region" description="Basic residues" evidence="8">
    <location>
        <begin position="331"/>
        <end position="348"/>
    </location>
</feature>
<feature type="compositionally biased region" description="Basic and acidic residues" evidence="8">
    <location>
        <begin position="320"/>
        <end position="330"/>
    </location>
</feature>
<dbReference type="FunFam" id="3.30.70.1020:FF:000004">
    <property type="entry name" value="Trehalose 6-phosphate phosphatase"/>
    <property type="match status" value="1"/>
</dbReference>
<evidence type="ECO:0000256" key="3">
    <source>
        <dbReference type="ARBA" id="ARBA00005199"/>
    </source>
</evidence>
<dbReference type="Gene3D" id="3.40.50.1000">
    <property type="entry name" value="HAD superfamily/HAD-like"/>
    <property type="match status" value="1"/>
</dbReference>
<comment type="similarity">
    <text evidence="4 7">Belongs to the trehalose phosphatase family.</text>
</comment>
<accession>A0AAD9WZX3</accession>
<dbReference type="Gene3D" id="3.30.70.1020">
    <property type="entry name" value="Trehalose-6-phosphate phosphatase related protein, domain 2"/>
    <property type="match status" value="1"/>
</dbReference>
<evidence type="ECO:0000256" key="4">
    <source>
        <dbReference type="ARBA" id="ARBA00008770"/>
    </source>
</evidence>
<evidence type="ECO:0000256" key="5">
    <source>
        <dbReference type="ARBA" id="ARBA00022801"/>
    </source>
</evidence>
<comment type="cofactor">
    <cofactor evidence="2 7">
        <name>a divalent metal cation</name>
        <dbReference type="ChEBI" id="CHEBI:60240"/>
    </cofactor>
</comment>
<dbReference type="GO" id="GO:0005992">
    <property type="term" value="P:trehalose biosynthetic process"/>
    <property type="evidence" value="ECO:0007669"/>
    <property type="project" value="InterPro"/>
</dbReference>
<dbReference type="InterPro" id="IPR036412">
    <property type="entry name" value="HAD-like_sf"/>
</dbReference>
<dbReference type="SUPFAM" id="SSF56784">
    <property type="entry name" value="HAD-like"/>
    <property type="match status" value="1"/>
</dbReference>
<dbReference type="EC" id="3.1.3.12" evidence="7"/>
<dbReference type="Pfam" id="PF02358">
    <property type="entry name" value="Trehalose_PPase"/>
    <property type="match status" value="1"/>
</dbReference>
<feature type="region of interest" description="Disordered" evidence="8">
    <location>
        <begin position="304"/>
        <end position="393"/>
    </location>
</feature>
<dbReference type="Proteomes" id="UP001280121">
    <property type="component" value="Unassembled WGS sequence"/>
</dbReference>
<reference evidence="9" key="1">
    <citation type="journal article" date="2023" name="Plant J.">
        <title>Genome sequences and population genomics provide insights into the demographic history, inbreeding, and mutation load of two 'living fossil' tree species of Dipteronia.</title>
        <authorList>
            <person name="Feng Y."/>
            <person name="Comes H.P."/>
            <person name="Chen J."/>
            <person name="Zhu S."/>
            <person name="Lu R."/>
            <person name="Zhang X."/>
            <person name="Li P."/>
            <person name="Qiu J."/>
            <person name="Olsen K.M."/>
            <person name="Qiu Y."/>
        </authorList>
    </citation>
    <scope>NUCLEOTIDE SEQUENCE</scope>
    <source>
        <strain evidence="9">KIB01</strain>
    </source>
</reference>
<dbReference type="PANTHER" id="PTHR43768">
    <property type="entry name" value="TREHALOSE 6-PHOSPHATE PHOSPHATASE"/>
    <property type="match status" value="1"/>
</dbReference>
<feature type="compositionally biased region" description="Basic residues" evidence="8">
    <location>
        <begin position="381"/>
        <end position="393"/>
    </location>
</feature>
<comment type="pathway">
    <text evidence="3 7">Glycan biosynthesis; trehalose biosynthesis.</text>
</comment>
<dbReference type="EMBL" id="JANJYI010000005">
    <property type="protein sequence ID" value="KAK2650084.1"/>
    <property type="molecule type" value="Genomic_DNA"/>
</dbReference>
<dbReference type="InterPro" id="IPR003337">
    <property type="entry name" value="Trehalose_PPase"/>
</dbReference>
<evidence type="ECO:0000256" key="7">
    <source>
        <dbReference type="RuleBase" id="RU361117"/>
    </source>
</evidence>
<protein>
    <recommendedName>
        <fullName evidence="7">Trehalose 6-phosphate phosphatase</fullName>
        <ecNumber evidence="7">3.1.3.12</ecNumber>
    </recommendedName>
</protein>
<dbReference type="GO" id="GO:0004805">
    <property type="term" value="F:trehalose-phosphatase activity"/>
    <property type="evidence" value="ECO:0007669"/>
    <property type="project" value="UniProtKB-EC"/>
</dbReference>
<dbReference type="InterPro" id="IPR044651">
    <property type="entry name" value="OTSB-like"/>
</dbReference>
<dbReference type="InterPro" id="IPR006379">
    <property type="entry name" value="HAD-SF_hydro_IIB"/>
</dbReference>
<dbReference type="NCBIfam" id="TIGR00685">
    <property type="entry name" value="T6PP"/>
    <property type="match status" value="1"/>
</dbReference>
<evidence type="ECO:0000256" key="8">
    <source>
        <dbReference type="SAM" id="MobiDB-lite"/>
    </source>
</evidence>
<comment type="catalytic activity">
    <reaction evidence="1 7">
        <text>alpha,alpha-trehalose 6-phosphate + H2O = alpha,alpha-trehalose + phosphate</text>
        <dbReference type="Rhea" id="RHEA:23420"/>
        <dbReference type="ChEBI" id="CHEBI:15377"/>
        <dbReference type="ChEBI" id="CHEBI:16551"/>
        <dbReference type="ChEBI" id="CHEBI:43474"/>
        <dbReference type="ChEBI" id="CHEBI:58429"/>
        <dbReference type="EC" id="3.1.3.12"/>
    </reaction>
</comment>
<evidence type="ECO:0000256" key="2">
    <source>
        <dbReference type="ARBA" id="ARBA00001968"/>
    </source>
</evidence>